<name>F9NVJ5_9ACTN</name>
<sequence>MTRSKRSRRSNALNIYPRETVMPASNQPGTFHSAASGWWTHTLGCELMARILDILFTPIRWIWGTMFRSQEGMGPSSSWDASSPYSFIVLAGFCLVALVSAYAICAFAIHWALTSIEWHWNNLLRKRAERGTVDDMLNLAVQVRRSTSRLYSLASRTGVRYAYSDSSDRTELPGADKLPQRRTSRYLTTTVIIVGRLAVFLFDMLRAAVSSFFGLYVLVGTAWTLRPHWFTASVDTFRNWTRMWDPATAPTAIGLIATVLGLITAYAFSTKRRARHKSMFDAAVAAENTLATMGPRAAMAANQVARLAHTVARHDRIFYDDLVADLRDRRLMYDGQIKSVNHVNANTSFQSSQFRRSQGFRPVVKVMWAELCEQRETTLAELSSLQKASSQVESLLPFVRQAGGHSRALLLDCHPQSPRTNPWRAVSRYDEERYRKQREDLDSLVSTLAYTKSGTTEDDSSTVDVPQTNLEQSTIENKIEELQRKSRRCLWDLAELYAKLVLCDEEVNRSRNPRGINAILSRFIKP</sequence>
<organism evidence="2 3">
    <name type="scientific">[Propionibacterium] namnetense SK182B-JCVI</name>
    <dbReference type="NCBI Taxonomy" id="1051006"/>
    <lineage>
        <taxon>Bacteria</taxon>
        <taxon>Bacillati</taxon>
        <taxon>Actinomycetota</taxon>
        <taxon>Actinomycetes</taxon>
        <taxon>Propionibacteriales</taxon>
        <taxon>Propionibacteriaceae</taxon>
        <taxon>Cutibacterium</taxon>
    </lineage>
</organism>
<comment type="caution">
    <text evidence="2">The sequence shown here is derived from an EMBL/GenBank/DDBJ whole genome shotgun (WGS) entry which is preliminary data.</text>
</comment>
<evidence type="ECO:0000313" key="3">
    <source>
        <dbReference type="Proteomes" id="UP000007832"/>
    </source>
</evidence>
<dbReference type="PATRIC" id="fig|1051006.4.peg.1209"/>
<feature type="transmembrane region" description="Helical" evidence="1">
    <location>
        <begin position="186"/>
        <end position="205"/>
    </location>
</feature>
<dbReference type="Proteomes" id="UP000007832">
    <property type="component" value="Unassembled WGS sequence"/>
</dbReference>
<keyword evidence="1" id="KW-0472">Membrane</keyword>
<protein>
    <submittedName>
        <fullName evidence="2">Uncharacterized protein</fullName>
    </submittedName>
</protein>
<proteinExistence type="predicted"/>
<feature type="transmembrane region" description="Helical" evidence="1">
    <location>
        <begin position="212"/>
        <end position="229"/>
    </location>
</feature>
<dbReference type="AlphaFoldDB" id="F9NVJ5"/>
<accession>F9NVJ5</accession>
<evidence type="ECO:0000256" key="1">
    <source>
        <dbReference type="SAM" id="Phobius"/>
    </source>
</evidence>
<gene>
    <name evidence="2" type="ORF">HMPREF1162_0824</name>
</gene>
<dbReference type="EMBL" id="AFUN01000032">
    <property type="protein sequence ID" value="EGR97080.1"/>
    <property type="molecule type" value="Genomic_DNA"/>
</dbReference>
<dbReference type="eggNOG" id="ENOG5033T3Z">
    <property type="taxonomic scope" value="Bacteria"/>
</dbReference>
<keyword evidence="1" id="KW-0812">Transmembrane</keyword>
<feature type="transmembrane region" description="Helical" evidence="1">
    <location>
        <begin position="87"/>
        <end position="113"/>
    </location>
</feature>
<reference evidence="2 3" key="1">
    <citation type="submission" date="2011-07" db="EMBL/GenBank/DDBJ databases">
        <title>Genome Sequence of Propionibacterium acnes SK182B-JCVI.</title>
        <authorList>
            <person name="Durkin A.S."/>
            <person name="Madupu R."/>
            <person name="Hostetler J."/>
            <person name="Radune D."/>
            <person name="Torralba M."/>
            <person name="Methe B."/>
            <person name="Sutton G."/>
            <person name="Strausberg R.L."/>
            <person name="Nelson K.E."/>
        </authorList>
    </citation>
    <scope>NUCLEOTIDE SEQUENCE [LARGE SCALE GENOMIC DNA]</scope>
    <source>
        <strain evidence="2 3">SK182B-JCVI</strain>
    </source>
</reference>
<evidence type="ECO:0000313" key="2">
    <source>
        <dbReference type="EMBL" id="EGR97080.1"/>
    </source>
</evidence>
<feature type="transmembrane region" description="Helical" evidence="1">
    <location>
        <begin position="249"/>
        <end position="269"/>
    </location>
</feature>
<keyword evidence="1" id="KW-1133">Transmembrane helix</keyword>